<comment type="caution">
    <text evidence="3">The sequence shown here is derived from an EMBL/GenBank/DDBJ whole genome shotgun (WGS) entry which is preliminary data.</text>
</comment>
<dbReference type="InterPro" id="IPR003774">
    <property type="entry name" value="AlgH-like"/>
</dbReference>
<feature type="chain" id="PRO_5044877771" evidence="2">
    <location>
        <begin position="29"/>
        <end position="1072"/>
    </location>
</feature>
<dbReference type="Gene3D" id="3.40.30.10">
    <property type="entry name" value="Glutaredoxin"/>
    <property type="match status" value="2"/>
</dbReference>
<protein>
    <submittedName>
        <fullName evidence="3">ThioThioredoxin-like fold</fullName>
    </submittedName>
</protein>
<gene>
    <name evidence="3" type="ORF">Adt_14808</name>
</gene>
<organism evidence="3 4">
    <name type="scientific">Abeliophyllum distichum</name>
    <dbReference type="NCBI Taxonomy" id="126358"/>
    <lineage>
        <taxon>Eukaryota</taxon>
        <taxon>Viridiplantae</taxon>
        <taxon>Streptophyta</taxon>
        <taxon>Embryophyta</taxon>
        <taxon>Tracheophyta</taxon>
        <taxon>Spermatophyta</taxon>
        <taxon>Magnoliopsida</taxon>
        <taxon>eudicotyledons</taxon>
        <taxon>Gunneridae</taxon>
        <taxon>Pentapetalae</taxon>
        <taxon>asterids</taxon>
        <taxon>lamiids</taxon>
        <taxon>Lamiales</taxon>
        <taxon>Oleaceae</taxon>
        <taxon>Forsythieae</taxon>
        <taxon>Abeliophyllum</taxon>
    </lineage>
</organism>
<keyword evidence="4" id="KW-1185">Reference proteome</keyword>
<reference evidence="4" key="1">
    <citation type="submission" date="2024-07" db="EMBL/GenBank/DDBJ databases">
        <title>Two chromosome-level genome assemblies of Korean endemic species Abeliophyllum distichum and Forsythia ovata (Oleaceae).</title>
        <authorList>
            <person name="Jang H."/>
        </authorList>
    </citation>
    <scope>NUCLEOTIDE SEQUENCE [LARGE SCALE GENOMIC DNA]</scope>
</reference>
<dbReference type="AlphaFoldDB" id="A0ABD1U0N6"/>
<sequence length="1072" mass="121408">MRILNLSRVMLQVLLALALFSSINGGLGESVLQWQTITKLNYYSQIRLHPRLLLLVTVPWSGESRSLMKELAHAVASDQDVFANLKLMVLYRNTERMLADVLGATDRITILYHHNSFSYKYSGKLRVQNILSSIRYVMSLPPNELPLKSLTTPEELENFLDSTDKAVFLLEFCGWTPRLLTKGKNSTDNGFEGYLGSDFPGENNGTLAAMEEKRKQEMGDDKLKCSIDNGSNQIDWLSEFTSVNDSCMREAENTSLGAGVSCTSFEFQHFESFLNRFMKVAREFFLPPERIRFALIHERSLLPLLNIEDSGSWLMTVHFAGCLRCSKVIRDGDDLRTVLQTQVSPVVELEDNLHEVEPALPAKRPTIFLFIDRSSASMKIRRQSKQALKVFRELAQNYQMLNWVNEEATIKPDKTIRETYQSSPGTAKHPRLQLFPASQKLKDKTSVMIMNDGQQFTLEKFVSDLQGSSLNEILTYALQQKKELKLSSLAKDAGFQLLSEDIDINVVESLPAQSEVHSDQVLREPIEGGIEGTVDLDKNQMPTDSSNEGHEEPCNPSDTKYILLEDKENSLGKSTQSPVESECSHHHINIATESAQDCNVEEKRLSGVIETKQQKDFGGPFFFLDGQYRFLESLTAGLKIPSVVILDPILQQHYVLAEQSVFSYSLLSDFVDRFLSGNLPPYQQSAPVVPSEREATTPPFVNLDFHEADSIPRVTTRTFAELVVGNKSDPKNVGYSWDRNVLVLFSYSWCGFCQRMEVVVREVYRAIKGYADTERKGLRKEKLMLTGEYVDAVSKLPLIYLMDCMQNDCSLILKPKLQRELYPHLLLFPAERKNSVSYDGDITVADIIKFLVAHGSHLLDLVMDKDIVQGQYLDKAGPQTANLQHEILLGDRLPKVGVKYNKIGARFPVNLNERPQVVAGCILTATENLLDVHPFDESKILIVKVDQSTGFQGLITNKHISWDSIEEGSEMLKEAPLSFGGPLVRQGMPLVTLSRKFTKYESIEVLPGVYFLDQWATVHLINEIRVGNQSVHDYWFFLGYSSWGWDQLFHEIAQGAWNVSEGNLEELVWQWR</sequence>
<feature type="region of interest" description="Disordered" evidence="1">
    <location>
        <begin position="529"/>
        <end position="556"/>
    </location>
</feature>
<name>A0ABD1U0N6_9LAMI</name>
<dbReference type="Pfam" id="PF02622">
    <property type="entry name" value="DUF179"/>
    <property type="match status" value="1"/>
</dbReference>
<dbReference type="InterPro" id="IPR036249">
    <property type="entry name" value="Thioredoxin-like_sf"/>
</dbReference>
<dbReference type="EMBL" id="JBFOLK010000004">
    <property type="protein sequence ID" value="KAL2518561.1"/>
    <property type="molecule type" value="Genomic_DNA"/>
</dbReference>
<accession>A0ABD1U0N6</accession>
<evidence type="ECO:0000313" key="4">
    <source>
        <dbReference type="Proteomes" id="UP001604336"/>
    </source>
</evidence>
<dbReference type="Proteomes" id="UP001604336">
    <property type="component" value="Unassembled WGS sequence"/>
</dbReference>
<proteinExistence type="predicted"/>
<evidence type="ECO:0000256" key="2">
    <source>
        <dbReference type="SAM" id="SignalP"/>
    </source>
</evidence>
<evidence type="ECO:0000256" key="1">
    <source>
        <dbReference type="SAM" id="MobiDB-lite"/>
    </source>
</evidence>
<dbReference type="SUPFAM" id="SSF52833">
    <property type="entry name" value="Thioredoxin-like"/>
    <property type="match status" value="1"/>
</dbReference>
<dbReference type="PANTHER" id="PTHR31984:SF12">
    <property type="entry name" value="THIOREDOXIN DOMAIN-CONTAINING PROTEIN"/>
    <property type="match status" value="1"/>
</dbReference>
<feature type="signal peptide" evidence="2">
    <location>
        <begin position="1"/>
        <end position="28"/>
    </location>
</feature>
<dbReference type="SUPFAM" id="SSF143456">
    <property type="entry name" value="VC0467-like"/>
    <property type="match status" value="1"/>
</dbReference>
<evidence type="ECO:0000313" key="3">
    <source>
        <dbReference type="EMBL" id="KAL2518561.1"/>
    </source>
</evidence>
<keyword evidence="2" id="KW-0732">Signal</keyword>
<dbReference type="PANTHER" id="PTHR31984">
    <property type="entry name" value="TRANSPORTER, PUTATIVE (DUF179)-RELATED"/>
    <property type="match status" value="1"/>
</dbReference>
<dbReference type="Gene3D" id="3.40.1740.10">
    <property type="entry name" value="VC0467-like"/>
    <property type="match status" value="1"/>
</dbReference>